<dbReference type="InterPro" id="IPR000639">
    <property type="entry name" value="Epox_hydrolase-like"/>
</dbReference>
<dbReference type="EMBL" id="KV875097">
    <property type="protein sequence ID" value="OIW30207.1"/>
    <property type="molecule type" value="Genomic_DNA"/>
</dbReference>
<gene>
    <name evidence="3" type="ORF">CONLIGDRAFT_359407</name>
</gene>
<sequence>MAITKTTTVSADGLEVFYRHAGSPSAPTILLLHGFPSSSHQFRNLIPLLATKYHVIAPDLPGYGFTVVPAERGYKYTFANFATTIGAFLDTLGIKKFAVYIFDYGAPTGLRLAVQRPEAVAAIISQNGNAYAEGFGKPFWAPAEKYWASGSPEDGKALGQLFELPATKWQYTNGAKDPGAIAPEAWTLDQALMDREGNKDIQLAVFYDYRTNVPLYPAIQEYFRTSGVPVLAAWGKNDEIFVAPGAEAFKRDVKKLEVKYLDAGHFAIETNEEVLAGWIEEFLVKFDVFKK</sequence>
<dbReference type="Proteomes" id="UP000182658">
    <property type="component" value="Unassembled WGS sequence"/>
</dbReference>
<dbReference type="PANTHER" id="PTHR42977:SF3">
    <property type="entry name" value="AB HYDROLASE-1 DOMAIN-CONTAINING PROTEIN"/>
    <property type="match status" value="1"/>
</dbReference>
<dbReference type="InParanoid" id="A0A1J7IRC1"/>
<dbReference type="InterPro" id="IPR051340">
    <property type="entry name" value="Haloalkane_dehalogenase"/>
</dbReference>
<dbReference type="PANTHER" id="PTHR42977">
    <property type="entry name" value="HYDROLASE-RELATED"/>
    <property type="match status" value="1"/>
</dbReference>
<organism evidence="3 4">
    <name type="scientific">Coniochaeta ligniaria NRRL 30616</name>
    <dbReference type="NCBI Taxonomy" id="1408157"/>
    <lineage>
        <taxon>Eukaryota</taxon>
        <taxon>Fungi</taxon>
        <taxon>Dikarya</taxon>
        <taxon>Ascomycota</taxon>
        <taxon>Pezizomycotina</taxon>
        <taxon>Sordariomycetes</taxon>
        <taxon>Sordariomycetidae</taxon>
        <taxon>Coniochaetales</taxon>
        <taxon>Coniochaetaceae</taxon>
        <taxon>Coniochaeta</taxon>
    </lineage>
</organism>
<dbReference type="OrthoDB" id="6431331at2759"/>
<evidence type="ECO:0000313" key="4">
    <source>
        <dbReference type="Proteomes" id="UP000182658"/>
    </source>
</evidence>
<dbReference type="SUPFAM" id="SSF53474">
    <property type="entry name" value="alpha/beta-Hydrolases"/>
    <property type="match status" value="1"/>
</dbReference>
<dbReference type="InterPro" id="IPR000073">
    <property type="entry name" value="AB_hydrolase_1"/>
</dbReference>
<protein>
    <submittedName>
        <fullName evidence="3">Alpha/beta-hydrolase</fullName>
    </submittedName>
</protein>
<dbReference type="AlphaFoldDB" id="A0A1J7IRC1"/>
<dbReference type="Gene3D" id="3.40.50.1820">
    <property type="entry name" value="alpha/beta hydrolase"/>
    <property type="match status" value="1"/>
</dbReference>
<keyword evidence="1 3" id="KW-0378">Hydrolase</keyword>
<evidence type="ECO:0000313" key="3">
    <source>
        <dbReference type="EMBL" id="OIW30207.1"/>
    </source>
</evidence>
<dbReference type="PRINTS" id="PR00412">
    <property type="entry name" value="EPOXHYDRLASE"/>
</dbReference>
<dbReference type="STRING" id="1408157.A0A1J7IRC1"/>
<evidence type="ECO:0000259" key="2">
    <source>
        <dbReference type="Pfam" id="PF00561"/>
    </source>
</evidence>
<dbReference type="Pfam" id="PF00561">
    <property type="entry name" value="Abhydrolase_1"/>
    <property type="match status" value="1"/>
</dbReference>
<evidence type="ECO:0000256" key="1">
    <source>
        <dbReference type="ARBA" id="ARBA00022801"/>
    </source>
</evidence>
<keyword evidence="4" id="KW-1185">Reference proteome</keyword>
<dbReference type="InterPro" id="IPR029058">
    <property type="entry name" value="AB_hydrolase_fold"/>
</dbReference>
<proteinExistence type="predicted"/>
<reference evidence="3 4" key="1">
    <citation type="submission" date="2016-10" db="EMBL/GenBank/DDBJ databases">
        <title>Draft genome sequence of Coniochaeta ligniaria NRRL30616, a lignocellulolytic fungus for bioabatement of inhibitors in plant biomass hydrolysates.</title>
        <authorList>
            <consortium name="DOE Joint Genome Institute"/>
            <person name="Jimenez D.J."/>
            <person name="Hector R.E."/>
            <person name="Riley R."/>
            <person name="Sun H."/>
            <person name="Grigoriev I.V."/>
            <person name="Van Elsas J.D."/>
            <person name="Nichols N.N."/>
        </authorList>
    </citation>
    <scope>NUCLEOTIDE SEQUENCE [LARGE SCALE GENOMIC DNA]</scope>
    <source>
        <strain evidence="3 4">NRRL 30616</strain>
    </source>
</reference>
<feature type="domain" description="AB hydrolase-1" evidence="2">
    <location>
        <begin position="27"/>
        <end position="271"/>
    </location>
</feature>
<dbReference type="FunFam" id="3.40.50.1820:FF:000173">
    <property type="entry name" value="Alpha/beta hydrolase"/>
    <property type="match status" value="1"/>
</dbReference>
<dbReference type="FunCoup" id="A0A1J7IRC1">
    <property type="interactions" value="789"/>
</dbReference>
<name>A0A1J7IRC1_9PEZI</name>
<dbReference type="GO" id="GO:0004301">
    <property type="term" value="F:epoxide hydrolase activity"/>
    <property type="evidence" value="ECO:0007669"/>
    <property type="project" value="TreeGrafter"/>
</dbReference>
<accession>A0A1J7IRC1</accession>